<dbReference type="EMBL" id="CAJOBG010008779">
    <property type="protein sequence ID" value="CAF4251759.1"/>
    <property type="molecule type" value="Genomic_DNA"/>
</dbReference>
<reference evidence="1" key="1">
    <citation type="submission" date="2021-02" db="EMBL/GenBank/DDBJ databases">
        <authorList>
            <person name="Nowell W R."/>
        </authorList>
    </citation>
    <scope>NUCLEOTIDE SEQUENCE</scope>
</reference>
<proteinExistence type="predicted"/>
<protein>
    <submittedName>
        <fullName evidence="1">Uncharacterized protein</fullName>
    </submittedName>
</protein>
<dbReference type="AlphaFoldDB" id="A0A820EUZ1"/>
<evidence type="ECO:0000313" key="1">
    <source>
        <dbReference type="EMBL" id="CAF4251759.1"/>
    </source>
</evidence>
<accession>A0A820EUZ1</accession>
<evidence type="ECO:0000313" key="2">
    <source>
        <dbReference type="Proteomes" id="UP000663866"/>
    </source>
</evidence>
<organism evidence="1 2">
    <name type="scientific">Rotaria magnacalcarata</name>
    <dbReference type="NCBI Taxonomy" id="392030"/>
    <lineage>
        <taxon>Eukaryota</taxon>
        <taxon>Metazoa</taxon>
        <taxon>Spiralia</taxon>
        <taxon>Gnathifera</taxon>
        <taxon>Rotifera</taxon>
        <taxon>Eurotatoria</taxon>
        <taxon>Bdelloidea</taxon>
        <taxon>Philodinida</taxon>
        <taxon>Philodinidae</taxon>
        <taxon>Rotaria</taxon>
    </lineage>
</organism>
<dbReference type="Proteomes" id="UP000663866">
    <property type="component" value="Unassembled WGS sequence"/>
</dbReference>
<name>A0A820EUZ1_9BILA</name>
<feature type="non-terminal residue" evidence="1">
    <location>
        <position position="1"/>
    </location>
</feature>
<comment type="caution">
    <text evidence="1">The sequence shown here is derived from an EMBL/GenBank/DDBJ whole genome shotgun (WGS) entry which is preliminary data.</text>
</comment>
<keyword evidence="2" id="KW-1185">Reference proteome</keyword>
<gene>
    <name evidence="1" type="ORF">OVN521_LOCUS29065</name>
</gene>
<sequence>TSDNNKLFDALASCIGSTPLPYVCRIYMDLSVIPLSIMPSDSRTQIVLNAVNERFKSQYSIHQIRTLTNLIAMNASFVRSMLLMEDLTHNNLTVDINHNRIDILHDMLLLPFTTICLYCQQTLTVHSTKLVHIIDYAKIMRALVVMVNCKLCNIIYGHSSFTSLKDRRRYITQHSINSPKKVFYLCDSLGFTTLVLYDYTCQLMNHQCPFNAFIRTVLNRIVREQPGVDQCLEIIYLTKSFELHWFLYNIIWMEFMLGKGQMIVIPDSLNRSLIEHHFENSSGWCKCVIVDGHQKSRRIVCEFKDVVDTSIDELTSIEIGCPYTPCRKTKSNTVVLKNFCRYHQSPSNLFPSSDMQKASQLATDYARMDQESLEDHKRQCQNYRDDTEEIRKSRTFGFLASFHPCGVVIGFTEAIKAEGMRVTGLNEYQIGLSSVYFSNEVKEYFSTPRVCETFGAIENDDENIEDEPDIIED</sequence>